<dbReference type="GO" id="GO:0000333">
    <property type="term" value="C:telomerase catalytic core complex"/>
    <property type="evidence" value="ECO:0007669"/>
    <property type="project" value="TreeGrafter"/>
</dbReference>
<feature type="compositionally biased region" description="Polar residues" evidence="14">
    <location>
        <begin position="831"/>
        <end position="845"/>
    </location>
</feature>
<dbReference type="InterPro" id="IPR003545">
    <property type="entry name" value="Telomerase_RT"/>
</dbReference>
<dbReference type="Pfam" id="PF00078">
    <property type="entry name" value="RVT_1"/>
    <property type="match status" value="1"/>
</dbReference>
<evidence type="ECO:0000256" key="7">
    <source>
        <dbReference type="ARBA" id="ARBA00022723"/>
    </source>
</evidence>
<feature type="region of interest" description="Disordered" evidence="14">
    <location>
        <begin position="831"/>
        <end position="856"/>
    </location>
</feature>
<evidence type="ECO:0000256" key="11">
    <source>
        <dbReference type="ARBA" id="ARBA00023242"/>
    </source>
</evidence>
<keyword evidence="8 13" id="KW-0460">Magnesium</keyword>
<keyword evidence="6 13" id="KW-0548">Nucleotidyltransferase</keyword>
<evidence type="ECO:0000256" key="2">
    <source>
        <dbReference type="ARBA" id="ARBA00012493"/>
    </source>
</evidence>
<dbReference type="Gene3D" id="1.10.132.70">
    <property type="match status" value="1"/>
</dbReference>
<dbReference type="Gene3D" id="3.30.70.2630">
    <property type="match status" value="1"/>
</dbReference>
<comment type="subcellular location">
    <subcellularLocation>
        <location evidence="13">Nucleus</location>
    </subcellularLocation>
    <subcellularLocation>
        <location evidence="13">Chromosome</location>
        <location evidence="13">Telomere</location>
    </subcellularLocation>
</comment>
<evidence type="ECO:0000256" key="12">
    <source>
        <dbReference type="ARBA" id="ARBA00048173"/>
    </source>
</evidence>
<feature type="region of interest" description="Disordered" evidence="14">
    <location>
        <begin position="148"/>
        <end position="171"/>
    </location>
</feature>
<dbReference type="GO" id="GO:0042162">
    <property type="term" value="F:telomeric DNA binding"/>
    <property type="evidence" value="ECO:0007669"/>
    <property type="project" value="TreeGrafter"/>
</dbReference>
<dbReference type="PRINTS" id="PR01365">
    <property type="entry name" value="TELOMERASERT"/>
</dbReference>
<reference evidence="16" key="1">
    <citation type="submission" date="2022-07" db="EMBL/GenBank/DDBJ databases">
        <title>Phylogenomic reconstructions and comparative analyses of Kickxellomycotina fungi.</title>
        <authorList>
            <person name="Reynolds N.K."/>
            <person name="Stajich J.E."/>
            <person name="Barry K."/>
            <person name="Grigoriev I.V."/>
            <person name="Crous P."/>
            <person name="Smith M.E."/>
        </authorList>
    </citation>
    <scope>NUCLEOTIDE SEQUENCE</scope>
    <source>
        <strain evidence="16">RSA 1196</strain>
    </source>
</reference>
<keyword evidence="17" id="KW-1185">Reference proteome</keyword>
<dbReference type="Proteomes" id="UP001150925">
    <property type="component" value="Unassembled WGS sequence"/>
</dbReference>
<keyword evidence="5 13" id="KW-0808">Transferase</keyword>
<gene>
    <name evidence="16" type="ORF">IWQ62_001168</name>
</gene>
<evidence type="ECO:0000256" key="1">
    <source>
        <dbReference type="ARBA" id="ARBA00008001"/>
    </source>
</evidence>
<keyword evidence="7 13" id="KW-0479">Metal-binding</keyword>
<dbReference type="GO" id="GO:0046872">
    <property type="term" value="F:metal ion binding"/>
    <property type="evidence" value="ECO:0007669"/>
    <property type="project" value="UniProtKB-KW"/>
</dbReference>
<dbReference type="GO" id="GO:0003720">
    <property type="term" value="F:telomerase activity"/>
    <property type="evidence" value="ECO:0007669"/>
    <property type="project" value="InterPro"/>
</dbReference>
<proteinExistence type="inferred from homology"/>
<sequence>MSSVGQVPPNVAPGSISQVRPLDRFFPHVQPLDRFCTAWIDLVLAPTQVGQDQLLSNEPPDIPAKVTHRPTLVPPSEEVSQGSIIIRPYDSPAYREFLKQTYVAYHQPPVSPFRFDPKEPLARSQSDIVSHCIMVLLEERRAHDFRLSRSNSQTRGNTCSGSNSNRGLRFSLHDNNRRSASTFSSSTSTHLTIPGSGGSRHLLTECYSFRKSSDSKASLRNHPGIKVTFPNSLVSHVNSHHWETLLERIGEAAMVWLLTRTSIFQRTSRSNWCQVVGYPVHHREILPMVPKPHRSKVWQNLPVPIDHSPNAGLTTANTLPMLPQQQPPLGRMDSGVSVATLGSIPQSPGGKLSTGSTRHDLAPSSLFFSRRSMFGRCPRYAGNGRPQIGLPTQHILTHCSSSSKCLKVNEATWSLFGRWSYPASPPTTPSLATSSRTTADSKAQDGWALVAESSRVLGVPNKGSVACNSNLPPALPKMSRMARRRQRLRVQAKLQASVNPIGGPRKQEEVEPALLRKLPWRLRRLRPLVRQILQRHRRCPYMIIFNRCCPRPDRKENLSRVKTPRSNITNTKANVKPIDPELHQGKQDKAKTMILEAIRSAKRKSLVEPKVKGFNPPVPPADCTPPSVNLLRLTTSHSQVSFFVLSIVKCLIPQALWGSQYNKRRIFKFLTQFLTAPRNDLFSVQDLIRELHITHFAWLIAPGHHQRGSSRGNAAQWKQQSILISFLWWLVEALVIPLVAGFFHVTASAETRQRLLYYRHDTWFSATRPGLQDLLHTMFRKLTPTELSSKLSRRQLPFATIRLMPKSKGVRLIMNLHHQLPSVADIVTITSESKSSPRATDSAQGQGRGGLEGTPRVLVSMVPPRSKLPVRRSINRQLVDSFAVCRFEKSRQKERFGAAVFGFQDVYRGLLAYRQQLAESPVNLVNTLRGSSSDKADSRPPNFYLVKMDIRRAYDTIAQDKLMTLLQTLISEDEYLLYKYKIVHQRWGKWTTRYFREGQTWDDYQPFIEYAAALVARHKLATSVLVDEVFYPSQYSNQVLELLEEHVRNHWICVDGELYHQTVGIPQGSVLSSLLCNLILGEMERQHILPHLSNQSLLMRFTDDYLLITTSRCEAVTFLSYMQKGFPEYGCTVNAEKTLTNFNTVGLHSMGRETGNSGTPGELAGYFPWCGFLIHQDTLQVRKDYRRYLGVPLRDTLTVPTRQRMGHFLRNKLCDLFRTATMDVLFRHTLLTSTTVLVNFYEMALHNALRFYTLLRELPDKHHKHYLPFILDTIANGIQFVVKLVYRLNRYCEEKPSTGLGGQPEPKPHASSHLPAVHGNRAPSLPHRYHPRRTLLQPLHCTWLAYQAFLWVFRHHQSGFTELVKLLTDLRNGLHIPPRRRRKMYQVIQKADMATFAQIPL</sequence>
<dbReference type="PROSITE" id="PS50878">
    <property type="entry name" value="RT_POL"/>
    <property type="match status" value="1"/>
</dbReference>
<comment type="caution">
    <text evidence="16">The sequence shown here is derived from an EMBL/GenBank/DDBJ whole genome shotgun (WGS) entry which is preliminary data.</text>
</comment>
<comment type="similarity">
    <text evidence="1 13">Belongs to the reverse transcriptase family. Telomerase subfamily.</text>
</comment>
<feature type="compositionally biased region" description="Polar residues" evidence="14">
    <location>
        <begin position="148"/>
        <end position="166"/>
    </location>
</feature>
<evidence type="ECO:0000259" key="15">
    <source>
        <dbReference type="PROSITE" id="PS50878"/>
    </source>
</evidence>
<organism evidence="16 17">
    <name type="scientific">Dispira parvispora</name>
    <dbReference type="NCBI Taxonomy" id="1520584"/>
    <lineage>
        <taxon>Eukaryota</taxon>
        <taxon>Fungi</taxon>
        <taxon>Fungi incertae sedis</taxon>
        <taxon>Zoopagomycota</taxon>
        <taxon>Kickxellomycotina</taxon>
        <taxon>Dimargaritomycetes</taxon>
        <taxon>Dimargaritales</taxon>
        <taxon>Dimargaritaceae</taxon>
        <taxon>Dispira</taxon>
    </lineage>
</organism>
<dbReference type="PANTHER" id="PTHR12066:SF0">
    <property type="entry name" value="TELOMERASE REVERSE TRANSCRIPTASE"/>
    <property type="match status" value="1"/>
</dbReference>
<dbReference type="Pfam" id="PF12009">
    <property type="entry name" value="Telomerase_RBD"/>
    <property type="match status" value="1"/>
</dbReference>
<keyword evidence="4 13" id="KW-0158">Chromosome</keyword>
<evidence type="ECO:0000256" key="10">
    <source>
        <dbReference type="ARBA" id="ARBA00022918"/>
    </source>
</evidence>
<evidence type="ECO:0000256" key="8">
    <source>
        <dbReference type="ARBA" id="ARBA00022842"/>
    </source>
</evidence>
<feature type="region of interest" description="Disordered" evidence="14">
    <location>
        <begin position="1297"/>
        <end position="1317"/>
    </location>
</feature>
<evidence type="ECO:0000256" key="6">
    <source>
        <dbReference type="ARBA" id="ARBA00022695"/>
    </source>
</evidence>
<dbReference type="OrthoDB" id="289721at2759"/>
<evidence type="ECO:0000256" key="14">
    <source>
        <dbReference type="SAM" id="MobiDB-lite"/>
    </source>
</evidence>
<dbReference type="CDD" id="cd01648">
    <property type="entry name" value="TERT"/>
    <property type="match status" value="1"/>
</dbReference>
<keyword evidence="11 13" id="KW-0539">Nucleus</keyword>
<name>A0A9W8AWR5_9FUNG</name>
<protein>
    <recommendedName>
        <fullName evidence="3 13">Telomerase reverse transcriptase</fullName>
        <ecNumber evidence="2 13">2.7.7.49</ecNumber>
    </recommendedName>
    <alternativeName>
        <fullName evidence="13">Telomerase catalytic subunit</fullName>
    </alternativeName>
</protein>
<feature type="domain" description="Reverse transcriptase" evidence="15">
    <location>
        <begin position="785"/>
        <end position="1174"/>
    </location>
</feature>
<evidence type="ECO:0000256" key="5">
    <source>
        <dbReference type="ARBA" id="ARBA00022679"/>
    </source>
</evidence>
<evidence type="ECO:0000256" key="9">
    <source>
        <dbReference type="ARBA" id="ARBA00022895"/>
    </source>
</evidence>
<keyword evidence="10 13" id="KW-0695">RNA-directed DNA polymerase</keyword>
<evidence type="ECO:0000256" key="13">
    <source>
        <dbReference type="RuleBase" id="RU365061"/>
    </source>
</evidence>
<comment type="function">
    <text evidence="13">Telomerase is a ribonucleoprotein enzyme essential for the replication of chromosome termini in most eukaryotes. It elongates telomeres. It is a reverse transcriptase that adds simple sequence repeats to chromosome ends by copying a template sequence within the RNA component of the enzyme.</text>
</comment>
<keyword evidence="9 13" id="KW-0779">Telomere</keyword>
<dbReference type="EMBL" id="JANBPY010000164">
    <property type="protein sequence ID" value="KAJ1968563.1"/>
    <property type="molecule type" value="Genomic_DNA"/>
</dbReference>
<dbReference type="GO" id="GO:0070034">
    <property type="term" value="F:telomerase RNA binding"/>
    <property type="evidence" value="ECO:0007669"/>
    <property type="project" value="TreeGrafter"/>
</dbReference>
<dbReference type="SUPFAM" id="SSF56672">
    <property type="entry name" value="DNA/RNA polymerases"/>
    <property type="match status" value="1"/>
</dbReference>
<dbReference type="GO" id="GO:0000781">
    <property type="term" value="C:chromosome, telomeric region"/>
    <property type="evidence" value="ECO:0007669"/>
    <property type="project" value="UniProtKB-SubCell"/>
</dbReference>
<dbReference type="InterPro" id="IPR021891">
    <property type="entry name" value="Telomerase_RBD"/>
</dbReference>
<dbReference type="InterPro" id="IPR000477">
    <property type="entry name" value="RT_dom"/>
</dbReference>
<accession>A0A9W8AWR5</accession>
<dbReference type="EC" id="2.7.7.49" evidence="2 13"/>
<evidence type="ECO:0000313" key="16">
    <source>
        <dbReference type="EMBL" id="KAJ1968563.1"/>
    </source>
</evidence>
<dbReference type="GO" id="GO:0007004">
    <property type="term" value="P:telomere maintenance via telomerase"/>
    <property type="evidence" value="ECO:0007669"/>
    <property type="project" value="TreeGrafter"/>
</dbReference>
<comment type="catalytic activity">
    <reaction evidence="12 13">
        <text>DNA(n) + a 2'-deoxyribonucleoside 5'-triphosphate = DNA(n+1) + diphosphate</text>
        <dbReference type="Rhea" id="RHEA:22508"/>
        <dbReference type="Rhea" id="RHEA-COMP:17339"/>
        <dbReference type="Rhea" id="RHEA-COMP:17340"/>
        <dbReference type="ChEBI" id="CHEBI:33019"/>
        <dbReference type="ChEBI" id="CHEBI:61560"/>
        <dbReference type="ChEBI" id="CHEBI:173112"/>
        <dbReference type="EC" id="2.7.7.49"/>
    </reaction>
</comment>
<evidence type="ECO:0000313" key="17">
    <source>
        <dbReference type="Proteomes" id="UP001150925"/>
    </source>
</evidence>
<evidence type="ECO:0000256" key="4">
    <source>
        <dbReference type="ARBA" id="ARBA00022454"/>
    </source>
</evidence>
<dbReference type="PANTHER" id="PTHR12066">
    <property type="entry name" value="TELOMERASE REVERSE TRANSCRIPTASE"/>
    <property type="match status" value="1"/>
</dbReference>
<evidence type="ECO:0000256" key="3">
    <source>
        <dbReference type="ARBA" id="ARBA00016182"/>
    </source>
</evidence>
<dbReference type="InterPro" id="IPR043502">
    <property type="entry name" value="DNA/RNA_pol_sf"/>
</dbReference>
<dbReference type="SMART" id="SM00975">
    <property type="entry name" value="Telomerase_RBD"/>
    <property type="match status" value="1"/>
</dbReference>